<dbReference type="Proteomes" id="UP001195196">
    <property type="component" value="Unassembled WGS sequence"/>
</dbReference>
<proteinExistence type="predicted"/>
<name>A0AAW4GB49_GORRU</name>
<dbReference type="InterPro" id="IPR025246">
    <property type="entry name" value="IS30-like_HTH"/>
</dbReference>
<gene>
    <name evidence="3" type="ORF">JTZ10_22895</name>
</gene>
<protein>
    <submittedName>
        <fullName evidence="3">Helix-turn-helix domain-containing protein</fullName>
    </submittedName>
</protein>
<feature type="region of interest" description="Disordered" evidence="1">
    <location>
        <begin position="75"/>
        <end position="96"/>
    </location>
</feature>
<comment type="caution">
    <text evidence="3">The sequence shown here is derived from an EMBL/GenBank/DDBJ whole genome shotgun (WGS) entry which is preliminary data.</text>
</comment>
<dbReference type="AlphaFoldDB" id="A0AAW4GB49"/>
<feature type="domain" description="Transposase IS30-like HTH" evidence="2">
    <location>
        <begin position="4"/>
        <end position="36"/>
    </location>
</feature>
<feature type="compositionally biased region" description="Basic and acidic residues" evidence="1">
    <location>
        <begin position="32"/>
        <end position="41"/>
    </location>
</feature>
<feature type="region of interest" description="Disordered" evidence="1">
    <location>
        <begin position="28"/>
        <end position="55"/>
    </location>
</feature>
<evidence type="ECO:0000256" key="1">
    <source>
        <dbReference type="SAM" id="MobiDB-lite"/>
    </source>
</evidence>
<dbReference type="EMBL" id="JAFFGU010000027">
    <property type="protein sequence ID" value="MBM7280594.1"/>
    <property type="molecule type" value="Genomic_DNA"/>
</dbReference>
<dbReference type="Pfam" id="PF13936">
    <property type="entry name" value="HTH_38"/>
    <property type="match status" value="1"/>
</dbReference>
<reference evidence="3" key="1">
    <citation type="submission" date="2021-02" db="EMBL/GenBank/DDBJ databases">
        <title>Taxonomy, biology and ecology of Rhodococcus bacteria occurring in California pistachio and other woody hosts as revealed by genome sequence analyses.</title>
        <authorList>
            <person name="Riely B."/>
            <person name="Gai Y."/>
        </authorList>
    </citation>
    <scope>NUCLEOTIDE SEQUENCE</scope>
    <source>
        <strain evidence="3">BP-295</strain>
    </source>
</reference>
<evidence type="ECO:0000259" key="2">
    <source>
        <dbReference type="Pfam" id="PF13936"/>
    </source>
</evidence>
<evidence type="ECO:0000313" key="3">
    <source>
        <dbReference type="EMBL" id="MBM7280594.1"/>
    </source>
</evidence>
<accession>A0AAW4GB49</accession>
<sequence length="96" mass="11022">MTWLERVRIEKLTDAGYRQARILGRSPATISREMRRRETIVRPRPTGQGGAEAARRRDCCHRFAEVVNRRARLAGRTSLEAAAPARAHSPTKSWRR</sequence>
<evidence type="ECO:0000313" key="4">
    <source>
        <dbReference type="Proteomes" id="UP001195196"/>
    </source>
</evidence>
<organism evidence="3 4">
    <name type="scientific">Gordonia rubripertincta</name>
    <name type="common">Rhodococcus corallinus</name>
    <dbReference type="NCBI Taxonomy" id="36822"/>
    <lineage>
        <taxon>Bacteria</taxon>
        <taxon>Bacillati</taxon>
        <taxon>Actinomycetota</taxon>
        <taxon>Actinomycetes</taxon>
        <taxon>Mycobacteriales</taxon>
        <taxon>Gordoniaceae</taxon>
        <taxon>Gordonia</taxon>
    </lineage>
</organism>